<evidence type="ECO:0000313" key="3">
    <source>
        <dbReference type="Proteomes" id="UP000094707"/>
    </source>
</evidence>
<evidence type="ECO:0000259" key="1">
    <source>
        <dbReference type="PROSITE" id="PS51819"/>
    </source>
</evidence>
<dbReference type="PATRIC" id="fig|129848.4.peg.1041"/>
<reference evidence="2 3" key="1">
    <citation type="submission" date="2016-08" db="EMBL/GenBank/DDBJ databases">
        <authorList>
            <person name="Seilhamer J.J."/>
        </authorList>
    </citation>
    <scope>NUCLEOTIDE SEQUENCE [LARGE SCALE GENOMIC DNA]</scope>
    <source>
        <strain evidence="2">Buetzberg</strain>
    </source>
</reference>
<sequence length="116" mass="12752">MKIKYTTMIVKDMDESVKFYRDVMGFEVDSQYDLGPAGTITLLKGEGETMVELIKNPVDETGLFSVGMDVEDVNATVKELKSKGAKVTMEPTPITVGTLAFIEDPNGVKIALIQHH</sequence>
<keyword evidence="2" id="KW-0223">Dioxygenase</keyword>
<keyword evidence="3" id="KW-1185">Reference proteome</keyword>
<keyword evidence="2" id="KW-0560">Oxidoreductase</keyword>
<dbReference type="KEGG" id="mcub:MCBB_1033"/>
<name>A0A1D3L228_9EURY</name>
<accession>A0A1D3L228</accession>
<dbReference type="InterPro" id="IPR004360">
    <property type="entry name" value="Glyas_Fos-R_dOase_dom"/>
</dbReference>
<dbReference type="SUPFAM" id="SSF54593">
    <property type="entry name" value="Glyoxalase/Bleomycin resistance protein/Dihydroxybiphenyl dioxygenase"/>
    <property type="match status" value="1"/>
</dbReference>
<dbReference type="STRING" id="118062.MCBB_1033"/>
<dbReference type="Proteomes" id="UP000094707">
    <property type="component" value="Chromosome I"/>
</dbReference>
<dbReference type="Gene3D" id="3.10.180.10">
    <property type="entry name" value="2,3-Dihydroxybiphenyl 1,2-Dioxygenase, domain 1"/>
    <property type="match status" value="1"/>
</dbReference>
<dbReference type="GO" id="GO:0004462">
    <property type="term" value="F:lactoylglutathione lyase activity"/>
    <property type="evidence" value="ECO:0007669"/>
    <property type="project" value="TreeGrafter"/>
</dbReference>
<dbReference type="AlphaFoldDB" id="A0A1D3L228"/>
<feature type="domain" description="VOC" evidence="1">
    <location>
        <begin position="2"/>
        <end position="115"/>
    </location>
</feature>
<proteinExistence type="predicted"/>
<dbReference type="GeneID" id="30411882"/>
<dbReference type="OrthoDB" id="358887at2157"/>
<dbReference type="EMBL" id="LT607756">
    <property type="protein sequence ID" value="SCG85593.1"/>
    <property type="molecule type" value="Genomic_DNA"/>
</dbReference>
<dbReference type="GO" id="GO:0019243">
    <property type="term" value="P:methylglyoxal catabolic process to D-lactate via S-lactoyl-glutathione"/>
    <property type="evidence" value="ECO:0007669"/>
    <property type="project" value="TreeGrafter"/>
</dbReference>
<dbReference type="PANTHER" id="PTHR46036:SF5">
    <property type="entry name" value="LACTOYLGLUTATHIONE LYASE"/>
    <property type="match status" value="1"/>
</dbReference>
<dbReference type="GO" id="GO:0051213">
    <property type="term" value="F:dioxygenase activity"/>
    <property type="evidence" value="ECO:0007669"/>
    <property type="project" value="UniProtKB-KW"/>
</dbReference>
<dbReference type="GO" id="GO:0005737">
    <property type="term" value="C:cytoplasm"/>
    <property type="evidence" value="ECO:0007669"/>
    <property type="project" value="TreeGrafter"/>
</dbReference>
<evidence type="ECO:0000313" key="2">
    <source>
        <dbReference type="EMBL" id="SCG85593.1"/>
    </source>
</evidence>
<protein>
    <submittedName>
        <fullName evidence="2">Glyoxalase/bleomycin resistance protein/dioxygenase</fullName>
    </submittedName>
</protein>
<dbReference type="PROSITE" id="PS51819">
    <property type="entry name" value="VOC"/>
    <property type="match status" value="1"/>
</dbReference>
<dbReference type="InterPro" id="IPR037523">
    <property type="entry name" value="VOC_core"/>
</dbReference>
<dbReference type="PANTHER" id="PTHR46036">
    <property type="entry name" value="LACTOYLGLUTATHIONE LYASE"/>
    <property type="match status" value="1"/>
</dbReference>
<dbReference type="InterPro" id="IPR029068">
    <property type="entry name" value="Glyas_Bleomycin-R_OHBP_Dase"/>
</dbReference>
<dbReference type="Pfam" id="PF00903">
    <property type="entry name" value="Glyoxalase"/>
    <property type="match status" value="1"/>
</dbReference>
<organism evidence="2 3">
    <name type="scientific">Methanobacterium congolense</name>
    <dbReference type="NCBI Taxonomy" id="118062"/>
    <lineage>
        <taxon>Archaea</taxon>
        <taxon>Methanobacteriati</taxon>
        <taxon>Methanobacteriota</taxon>
        <taxon>Methanomada group</taxon>
        <taxon>Methanobacteria</taxon>
        <taxon>Methanobacteriales</taxon>
        <taxon>Methanobacteriaceae</taxon>
        <taxon>Methanobacterium</taxon>
    </lineage>
</organism>
<dbReference type="RefSeq" id="WP_071906740.1">
    <property type="nucleotide sequence ID" value="NZ_LT607756.1"/>
</dbReference>
<gene>
    <name evidence="2" type="ORF">MCBB_1033</name>
</gene>